<accession>A0ABS8ZKK1</accession>
<organism evidence="3 4">
    <name type="scientific">Kibdelosporangium philippinense</name>
    <dbReference type="NCBI Taxonomy" id="211113"/>
    <lineage>
        <taxon>Bacteria</taxon>
        <taxon>Bacillati</taxon>
        <taxon>Actinomycetota</taxon>
        <taxon>Actinomycetes</taxon>
        <taxon>Pseudonocardiales</taxon>
        <taxon>Pseudonocardiaceae</taxon>
        <taxon>Kibdelosporangium</taxon>
    </lineage>
</organism>
<dbReference type="Gene3D" id="3.40.50.1820">
    <property type="entry name" value="alpha/beta hydrolase"/>
    <property type="match status" value="1"/>
</dbReference>
<keyword evidence="1" id="KW-0732">Signal</keyword>
<gene>
    <name evidence="3" type="ORF">LWC34_36805</name>
</gene>
<feature type="domain" description="AB hydrolase-1" evidence="2">
    <location>
        <begin position="100"/>
        <end position="194"/>
    </location>
</feature>
<dbReference type="SUPFAM" id="SSF53474">
    <property type="entry name" value="alpha/beta-Hydrolases"/>
    <property type="match status" value="1"/>
</dbReference>
<sequence length="446" mass="48505">MKRLAIAVIAGLVALAAPAVAAPPQSIGNAKFRVEVPSNWNGTLLLYSHGYYPVGIAPDETLLANRLYDTPEWLLRNGFALAASDFEGLHGLAIEPAVRDQIALLDWFEANVGKPRRTIATGTSMGGGIAAQLAERNPGRFQGVLAMCGEYDPQSTWNTALDVTFTVKTLLAEGQDIDLVKARNPAASSEALQQAVLGAQDDKGRARIALAAAIGNIPGWYNPHEPEPTDKIADQAKWIYGAYVWGMGPAGGREDLERRAGGNPSFNVGVDYRRLLGKSYLRNEVEKAYRAAGLNLDEDLDKLAKAPRIAPDPQAVAYMYRYTVASGRMPVPIVTLHSTRDGGAVSDQVRWYADEIDRPDRIKQLYVARGGHCGFSAAEELTALKTLLHKIDRGHWPDTSPAKLNIEAGEYGSAYQNVLFLDTFGDKEMAPAFTRFTPPKPLRPSH</sequence>
<comment type="caution">
    <text evidence="3">The sequence shown here is derived from an EMBL/GenBank/DDBJ whole genome shotgun (WGS) entry which is preliminary data.</text>
</comment>
<dbReference type="InterPro" id="IPR029058">
    <property type="entry name" value="AB_hydrolase_fold"/>
</dbReference>
<evidence type="ECO:0000313" key="4">
    <source>
        <dbReference type="Proteomes" id="UP001521150"/>
    </source>
</evidence>
<feature type="signal peptide" evidence="1">
    <location>
        <begin position="1"/>
        <end position="21"/>
    </location>
</feature>
<dbReference type="InterPro" id="IPR000073">
    <property type="entry name" value="AB_hydrolase_1"/>
</dbReference>
<proteinExistence type="predicted"/>
<keyword evidence="3" id="KW-0378">Hydrolase</keyword>
<dbReference type="Proteomes" id="UP001521150">
    <property type="component" value="Unassembled WGS sequence"/>
</dbReference>
<protein>
    <submittedName>
        <fullName evidence="3">Tannase/feruloyl esterase family alpha/beta hydrolase</fullName>
    </submittedName>
</protein>
<evidence type="ECO:0000259" key="2">
    <source>
        <dbReference type="Pfam" id="PF00561"/>
    </source>
</evidence>
<dbReference type="RefSeq" id="WP_233729845.1">
    <property type="nucleotide sequence ID" value="NZ_JAJVCN010000003.1"/>
</dbReference>
<evidence type="ECO:0000313" key="3">
    <source>
        <dbReference type="EMBL" id="MCE7008333.1"/>
    </source>
</evidence>
<dbReference type="EMBL" id="JAJVCN010000003">
    <property type="protein sequence ID" value="MCE7008333.1"/>
    <property type="molecule type" value="Genomic_DNA"/>
</dbReference>
<dbReference type="GO" id="GO:0016787">
    <property type="term" value="F:hydrolase activity"/>
    <property type="evidence" value="ECO:0007669"/>
    <property type="project" value="UniProtKB-KW"/>
</dbReference>
<name>A0ABS8ZKK1_9PSEU</name>
<reference evidence="3 4" key="1">
    <citation type="submission" date="2021-12" db="EMBL/GenBank/DDBJ databases">
        <title>Genome sequence of Kibdelosporangium philippinense ATCC 49844.</title>
        <authorList>
            <person name="Fedorov E.A."/>
            <person name="Omeragic M."/>
            <person name="Shalygina K.F."/>
            <person name="Maclea K.S."/>
        </authorList>
    </citation>
    <scope>NUCLEOTIDE SEQUENCE [LARGE SCALE GENOMIC DNA]</scope>
    <source>
        <strain evidence="3 4">ATCC 49844</strain>
    </source>
</reference>
<keyword evidence="4" id="KW-1185">Reference proteome</keyword>
<feature type="chain" id="PRO_5045445250" evidence="1">
    <location>
        <begin position="22"/>
        <end position="446"/>
    </location>
</feature>
<evidence type="ECO:0000256" key="1">
    <source>
        <dbReference type="SAM" id="SignalP"/>
    </source>
</evidence>
<dbReference type="Pfam" id="PF00561">
    <property type="entry name" value="Abhydrolase_1"/>
    <property type="match status" value="1"/>
</dbReference>